<dbReference type="GO" id="GO:0016740">
    <property type="term" value="F:transferase activity"/>
    <property type="evidence" value="ECO:0007669"/>
    <property type="project" value="UniProtKB-KW"/>
</dbReference>
<protein>
    <submittedName>
        <fullName evidence="1">Sugar transferase, PEP-CTERM/EpsH1 system associated</fullName>
    </submittedName>
</protein>
<dbReference type="Pfam" id="PF13692">
    <property type="entry name" value="Glyco_trans_1_4"/>
    <property type="match status" value="1"/>
</dbReference>
<proteinExistence type="predicted"/>
<reference evidence="1" key="2">
    <citation type="submission" date="2015-09" db="EMBL/GenBank/DDBJ databases">
        <title>Draft genome sequence of Mycobacterium neoaurum DSM 44074.</title>
        <authorList>
            <person name="Croce O."/>
            <person name="Robert C."/>
            <person name="Raoult D."/>
            <person name="Drancourt M."/>
        </authorList>
    </citation>
    <scope>NUCLEOTIDE SEQUENCE</scope>
    <source>
        <strain evidence="1">DSM 44074</strain>
    </source>
</reference>
<dbReference type="EMBL" id="LK021342">
    <property type="protein sequence ID" value="CDQ46937.1"/>
    <property type="molecule type" value="Genomic_DNA"/>
</dbReference>
<dbReference type="Proteomes" id="UP000028864">
    <property type="component" value="Unassembled WGS sequence"/>
</dbReference>
<reference evidence="1" key="1">
    <citation type="submission" date="2014-05" db="EMBL/GenBank/DDBJ databases">
        <authorList>
            <person name="Urmite Genomes"/>
        </authorList>
    </citation>
    <scope>NUCLEOTIDE SEQUENCE</scope>
    <source>
        <strain evidence="1">DSM 44074</strain>
    </source>
</reference>
<name>A0AAV2WT26_MYCNE</name>
<dbReference type="Gene3D" id="3.40.50.2000">
    <property type="entry name" value="Glycogen Phosphorylase B"/>
    <property type="match status" value="1"/>
</dbReference>
<sequence>MTPHNRPKVLLVTPESPWPPLHGGRRRVAELASAMATRLDVTVVHTSRGDDATHDDPHLRTVAVSSMNCNAFAGRLVGPRLGELFAAPLLPEITRLVSAGADGIVWSHSYLAAYGVRRVSAPVHVIDFANIESERFRSFALGAGTLKSRSSWLLEHLKATVWEPKTARRADLCLGICEQDMQWLKAHRARAVLARNGLAPAIAVARSPTDGFVLAVANWAYKPNREGMLDFLDRVWRRVRSEVYGARLVIIGADGQCFADAVSDTSVVAPGFVPDLAGWYANSAVVLAPAKSGGGSQLKVAEAWAHGRIVVGPPYLSREQREGLPEGALLATPDLANVVVRTLTDVSARHAVESALAGYVGQHTWGNELGAALNEVCAVVAGGMSDRGLDPL</sequence>
<accession>A0AAV2WT26</accession>
<keyword evidence="1" id="KW-0808">Transferase</keyword>
<evidence type="ECO:0000313" key="2">
    <source>
        <dbReference type="Proteomes" id="UP000028864"/>
    </source>
</evidence>
<gene>
    <name evidence="1" type="ORF">BN1047_04851</name>
</gene>
<evidence type="ECO:0000313" key="1">
    <source>
        <dbReference type="EMBL" id="CDQ46937.1"/>
    </source>
</evidence>
<dbReference type="AlphaFoldDB" id="A0AAV2WT26"/>
<dbReference type="SUPFAM" id="SSF53756">
    <property type="entry name" value="UDP-Glycosyltransferase/glycogen phosphorylase"/>
    <property type="match status" value="1"/>
</dbReference>
<organism evidence="1 2">
    <name type="scientific">Mycolicibacterium neoaurum</name>
    <name type="common">Mycobacterium neoaurum</name>
    <dbReference type="NCBI Taxonomy" id="1795"/>
    <lineage>
        <taxon>Bacteria</taxon>
        <taxon>Bacillati</taxon>
        <taxon>Actinomycetota</taxon>
        <taxon>Actinomycetes</taxon>
        <taxon>Mycobacteriales</taxon>
        <taxon>Mycobacteriaceae</taxon>
        <taxon>Mycolicibacterium</taxon>
    </lineage>
</organism>